<dbReference type="InterPro" id="IPR001036">
    <property type="entry name" value="Acrflvin-R"/>
</dbReference>
<dbReference type="InterPro" id="IPR027463">
    <property type="entry name" value="AcrB_DN_DC_subdom"/>
</dbReference>
<keyword evidence="3" id="KW-1185">Reference proteome</keyword>
<evidence type="ECO:0000313" key="3">
    <source>
        <dbReference type="Proteomes" id="UP001595476"/>
    </source>
</evidence>
<keyword evidence="1" id="KW-0472">Membrane</keyword>
<keyword evidence="1" id="KW-1133">Transmembrane helix</keyword>
<feature type="transmembrane region" description="Helical" evidence="1">
    <location>
        <begin position="869"/>
        <end position="888"/>
    </location>
</feature>
<feature type="transmembrane region" description="Helical" evidence="1">
    <location>
        <begin position="363"/>
        <end position="383"/>
    </location>
</feature>
<feature type="transmembrane region" description="Helical" evidence="1">
    <location>
        <begin position="12"/>
        <end position="34"/>
    </location>
</feature>
<feature type="transmembrane region" description="Helical" evidence="1">
    <location>
        <begin position="537"/>
        <end position="555"/>
    </location>
</feature>
<dbReference type="PRINTS" id="PR00702">
    <property type="entry name" value="ACRIFLAVINRP"/>
</dbReference>
<accession>A0ABV7HEM1</accession>
<feature type="transmembrane region" description="Helical" evidence="1">
    <location>
        <begin position="389"/>
        <end position="413"/>
    </location>
</feature>
<dbReference type="RefSeq" id="WP_386716358.1">
    <property type="nucleotide sequence ID" value="NZ_JBHRSZ010000002.1"/>
</dbReference>
<dbReference type="Gene3D" id="3.30.2090.10">
    <property type="entry name" value="Multidrug efflux transporter AcrB TolC docking domain, DN and DC subdomains"/>
    <property type="match status" value="2"/>
</dbReference>
<keyword evidence="1" id="KW-0812">Transmembrane</keyword>
<dbReference type="Gene3D" id="1.20.1640.10">
    <property type="entry name" value="Multidrug efflux transporter AcrB transmembrane domain"/>
    <property type="match status" value="2"/>
</dbReference>
<dbReference type="PANTHER" id="PTHR32063">
    <property type="match status" value="1"/>
</dbReference>
<dbReference type="SUPFAM" id="SSF82866">
    <property type="entry name" value="Multidrug efflux transporter AcrB transmembrane domain"/>
    <property type="match status" value="2"/>
</dbReference>
<proteinExistence type="predicted"/>
<protein>
    <submittedName>
        <fullName evidence="2">Efflux RND transporter permease subunit</fullName>
    </submittedName>
</protein>
<evidence type="ECO:0000256" key="1">
    <source>
        <dbReference type="SAM" id="Phobius"/>
    </source>
</evidence>
<feature type="transmembrane region" description="Helical" evidence="1">
    <location>
        <begin position="1008"/>
        <end position="1031"/>
    </location>
</feature>
<dbReference type="SUPFAM" id="SSF82693">
    <property type="entry name" value="Multidrug efflux transporter AcrB pore domain, PN1, PN2, PC1 and PC2 subdomains"/>
    <property type="match status" value="2"/>
</dbReference>
<feature type="transmembrane region" description="Helical" evidence="1">
    <location>
        <begin position="976"/>
        <end position="996"/>
    </location>
</feature>
<feature type="transmembrane region" description="Helical" evidence="1">
    <location>
        <begin position="895"/>
        <end position="920"/>
    </location>
</feature>
<dbReference type="Gene3D" id="3.30.70.1440">
    <property type="entry name" value="Multidrug efflux transporter AcrB pore domain"/>
    <property type="match status" value="1"/>
</dbReference>
<reference evidence="3" key="1">
    <citation type="journal article" date="2019" name="Int. J. Syst. Evol. Microbiol.">
        <title>The Global Catalogue of Microorganisms (GCM) 10K type strain sequencing project: providing services to taxonomists for standard genome sequencing and annotation.</title>
        <authorList>
            <consortium name="The Broad Institute Genomics Platform"/>
            <consortium name="The Broad Institute Genome Sequencing Center for Infectious Disease"/>
            <person name="Wu L."/>
            <person name="Ma J."/>
        </authorList>
    </citation>
    <scope>NUCLEOTIDE SEQUENCE [LARGE SCALE GENOMIC DNA]</scope>
    <source>
        <strain evidence="3">KCTC 52438</strain>
    </source>
</reference>
<dbReference type="SUPFAM" id="SSF82714">
    <property type="entry name" value="Multidrug efflux transporter AcrB TolC docking domain, DN and DC subdomains"/>
    <property type="match status" value="2"/>
</dbReference>
<organism evidence="2 3">
    <name type="scientific">Litoribrevibacter euphylliae</name>
    <dbReference type="NCBI Taxonomy" id="1834034"/>
    <lineage>
        <taxon>Bacteria</taxon>
        <taxon>Pseudomonadati</taxon>
        <taxon>Pseudomonadota</taxon>
        <taxon>Gammaproteobacteria</taxon>
        <taxon>Oceanospirillales</taxon>
        <taxon>Oceanospirillaceae</taxon>
        <taxon>Litoribrevibacter</taxon>
    </lineage>
</organism>
<dbReference type="Gene3D" id="3.30.70.1430">
    <property type="entry name" value="Multidrug efflux transporter AcrB pore domain"/>
    <property type="match status" value="2"/>
</dbReference>
<dbReference type="Pfam" id="PF00873">
    <property type="entry name" value="ACR_tran"/>
    <property type="match status" value="1"/>
</dbReference>
<evidence type="ECO:0000313" key="2">
    <source>
        <dbReference type="EMBL" id="MFC3150127.1"/>
    </source>
</evidence>
<feature type="transmembrane region" description="Helical" evidence="1">
    <location>
        <begin position="434"/>
        <end position="454"/>
    </location>
</feature>
<name>A0ABV7HEM1_9GAMM</name>
<dbReference type="Proteomes" id="UP001595476">
    <property type="component" value="Unassembled WGS sequence"/>
</dbReference>
<feature type="transmembrane region" description="Helical" evidence="1">
    <location>
        <begin position="466"/>
        <end position="489"/>
    </location>
</feature>
<sequence length="1042" mass="115161">MSFISQSIRHPVATISAVILVVMFGIVSLLQLPVQLTPDVEQPQITVRTVWAGASPYEIEKEIIEPQEEVLKSVQGLLLLESSSYNDYGEITLTFKVGTALNTANMLVSNKLNEVSSYPENALKPVINTSGADSSPIIWMMLKKKEEPFRDIRKERTFFENEVRAQLERVDGVGSLFVLGGTEEQLEVVVDTTALANNQLTIDELAQRIQRGNKTTSAGVQGISRRNYRIRTLAEFQTPEDVEKLPVRDDGFYRITVADVANARIGYEPKTDAVLHNGMPMIIVGVRKESGANVLELTRRVNVVVNDLNDNILADNGLYLDWVYDQTPYINTAIEMVQNNLIIGALMAITVLQLFLRSISSTITVAIAIPVSAMGTFIFLYLGERSINVVSLAGISFAVGMLVDNSIVVLENIDRHRRMGKSAFKAAFDGTNEVWGAVLASTVTTVAVFLPVLFIEEEAGQLFRDIAIAITASIVFSLVVSVSVIPTIIRRFYGRSDHKSSRADEHERPVKLHKGNWFVRGIMVLSEITLKSSFTRLTTVIVFVLGSYFITMWLLPKSEYLPQGNRNLILNILVPPPGYSVEKREQLSEYVYDELKPYIEEDNVEGFPQIKQLFFVSNDGLTLFGGLSEHETRAKELMPLFNRVMQSIPDMFGVSLQAGIFESGIGKGRSIDVNISGEDNEAIVNAARVLYGTLAGAIQEAQIRPVPSLEISYPEARIMPDRNKLLANGLDETSLGTYIDIIMDGRKISEYKPDGKKEIDLVLRTAAERVASPEDILDKHIVNNFGQLVRIGDVAELSYTTGVPQINHRERKRTVTLQVTPPPEMPLQTALELISQKLVPSVEEQGILGDVQVSVGGNADKLTETKDALQWNFILAILITYLLMSALFSNYLYPLIILVSVPLAAAGGFVGLSLVNQFIAPQPFDILVMLGFVILVGTVVNNAILIVHQSLNNVRFNGMDNITAILWSVRTRIRPIFMSTTTSLFGLFPLVIATGAGSEIYRGLGSVILGGLALSTLLTLFVIPALLAFFIHMEKPQIREEL</sequence>
<dbReference type="PANTHER" id="PTHR32063:SF0">
    <property type="entry name" value="SWARMING MOTILITY PROTEIN SWRC"/>
    <property type="match status" value="1"/>
</dbReference>
<comment type="caution">
    <text evidence="2">The sequence shown here is derived from an EMBL/GenBank/DDBJ whole genome shotgun (WGS) entry which is preliminary data.</text>
</comment>
<dbReference type="Gene3D" id="3.30.70.1320">
    <property type="entry name" value="Multidrug efflux transporter AcrB pore domain like"/>
    <property type="match status" value="1"/>
</dbReference>
<gene>
    <name evidence="2" type="ORF">ACFOEK_03730</name>
</gene>
<feature type="transmembrane region" description="Helical" evidence="1">
    <location>
        <begin position="926"/>
        <end position="947"/>
    </location>
</feature>
<dbReference type="EMBL" id="JBHRSZ010000002">
    <property type="protein sequence ID" value="MFC3150127.1"/>
    <property type="molecule type" value="Genomic_DNA"/>
</dbReference>
<feature type="transmembrane region" description="Helical" evidence="1">
    <location>
        <begin position="336"/>
        <end position="356"/>
    </location>
</feature>